<dbReference type="AlphaFoldDB" id="A0A4X1W7M2"/>
<feature type="compositionally biased region" description="Basic and acidic residues" evidence="1">
    <location>
        <begin position="7"/>
        <end position="16"/>
    </location>
</feature>
<reference evidence="2 3" key="1">
    <citation type="submission" date="2017-08" db="EMBL/GenBank/DDBJ databases">
        <title>USMARCv1.0.</title>
        <authorList>
            <person name="Hannum G.I."/>
            <person name="Koren S."/>
            <person name="Schroeder S.G."/>
            <person name="Chin S.C."/>
            <person name="Nonneman D.J."/>
            <person name="Becker S.A."/>
            <person name="Rosen B.D."/>
            <person name="Bickhart D.M."/>
            <person name="Putnam N.H."/>
            <person name="Green R.E."/>
            <person name="Tuggle C.K."/>
            <person name="Liu H."/>
            <person name="Rohrer G.A."/>
            <person name="Warr A."/>
            <person name="Hall R."/>
            <person name="Kim K."/>
            <person name="Hume D.A."/>
            <person name="Talbot R."/>
            <person name="Chow W."/>
            <person name="Howe K."/>
            <person name="Schwartz A.S."/>
            <person name="Watson M."/>
            <person name="Archibald A.L."/>
            <person name="Phillippy A.M."/>
            <person name="Smith T.P.L."/>
        </authorList>
    </citation>
    <scope>NUCLEOTIDE SEQUENCE [LARGE SCALE GENOMIC DNA]</scope>
</reference>
<dbReference type="Proteomes" id="UP000314985">
    <property type="component" value="Chromosome 6"/>
</dbReference>
<dbReference type="PANTHER" id="PTHR38494:SF1">
    <property type="entry name" value="STEROID RECEPTOR-ASSOCIATED AND REGULATED PROTEIN"/>
    <property type="match status" value="1"/>
</dbReference>
<dbReference type="InterPro" id="IPR027852">
    <property type="entry name" value="C1ORF64"/>
</dbReference>
<dbReference type="Ensembl" id="ENSSSCT00070058960.1">
    <property type="protein sequence ID" value="ENSSSCP00070050175.1"/>
    <property type="gene ID" value="ENSSSCG00070029359.1"/>
</dbReference>
<gene>
    <name evidence="2" type="primary">SRARP</name>
</gene>
<feature type="region of interest" description="Disordered" evidence="1">
    <location>
        <begin position="126"/>
        <end position="181"/>
    </location>
</feature>
<reference evidence="2" key="2">
    <citation type="submission" date="2025-08" db="UniProtKB">
        <authorList>
            <consortium name="Ensembl"/>
        </authorList>
    </citation>
    <scope>IDENTIFICATION</scope>
</reference>
<accession>A0A4X1W7M2</accession>
<name>A0A4X1W7M2_PIG</name>
<sequence length="181" mass="19217">MAAETAPSKDPRDPRASPKVRGLKTDLKTRSGGKPAGHQKAIPKAHLTFVIDCAHGKRISLTAPPVPPRAPSPNPGPVIPPMKTYILFVGKAGPPIRLQRPPWMREALPGPGAPCHPAQGVQPQLPPLPAHSASRRLLKSRGALPRGLQLGERSWAPSKPSPPASVRRLINRKSLAEGGRG</sequence>
<dbReference type="PANTHER" id="PTHR38494">
    <property type="entry name" value="STEROID RECEPTOR-ASSOCIATED AND REGULATED PROTEIN"/>
    <property type="match status" value="1"/>
</dbReference>
<evidence type="ECO:0000256" key="1">
    <source>
        <dbReference type="SAM" id="MobiDB-lite"/>
    </source>
</evidence>
<proteinExistence type="predicted"/>
<protein>
    <submittedName>
        <fullName evidence="2">Steroid receptor associated and regulated protein</fullName>
    </submittedName>
</protein>
<evidence type="ECO:0000313" key="3">
    <source>
        <dbReference type="Proteomes" id="UP000314985"/>
    </source>
</evidence>
<evidence type="ECO:0000313" key="2">
    <source>
        <dbReference type="Ensembl" id="ENSSSCP00070050175.1"/>
    </source>
</evidence>
<feature type="region of interest" description="Disordered" evidence="1">
    <location>
        <begin position="1"/>
        <end position="41"/>
    </location>
</feature>
<dbReference type="Pfam" id="PF15547">
    <property type="entry name" value="C1ORF64"/>
    <property type="match status" value="1"/>
</dbReference>
<organism evidence="2 3">
    <name type="scientific">Sus scrofa</name>
    <name type="common">Pig</name>
    <dbReference type="NCBI Taxonomy" id="9823"/>
    <lineage>
        <taxon>Eukaryota</taxon>
        <taxon>Metazoa</taxon>
        <taxon>Chordata</taxon>
        <taxon>Craniata</taxon>
        <taxon>Vertebrata</taxon>
        <taxon>Euteleostomi</taxon>
        <taxon>Mammalia</taxon>
        <taxon>Eutheria</taxon>
        <taxon>Laurasiatheria</taxon>
        <taxon>Artiodactyla</taxon>
        <taxon>Suina</taxon>
        <taxon>Suidae</taxon>
        <taxon>Sus</taxon>
    </lineage>
</organism>